<protein>
    <submittedName>
        <fullName evidence="10">Zn-dependent oligopeptidase</fullName>
    </submittedName>
</protein>
<dbReference type="InterPro" id="IPR045090">
    <property type="entry name" value="Pept_M3A_M3B"/>
</dbReference>
<evidence type="ECO:0000256" key="5">
    <source>
        <dbReference type="ARBA" id="ARBA00022833"/>
    </source>
</evidence>
<evidence type="ECO:0000256" key="2">
    <source>
        <dbReference type="ARBA" id="ARBA00022670"/>
    </source>
</evidence>
<feature type="domain" description="Peptidase M3A/M3B catalytic" evidence="8">
    <location>
        <begin position="243"/>
        <end position="686"/>
    </location>
</feature>
<evidence type="ECO:0000259" key="8">
    <source>
        <dbReference type="Pfam" id="PF01432"/>
    </source>
</evidence>
<keyword evidence="11" id="KW-1185">Reference proteome</keyword>
<evidence type="ECO:0000256" key="7">
    <source>
        <dbReference type="RuleBase" id="RU003435"/>
    </source>
</evidence>
<dbReference type="Pfam" id="PF19310">
    <property type="entry name" value="TOP_N"/>
    <property type="match status" value="1"/>
</dbReference>
<dbReference type="SUPFAM" id="SSF55486">
    <property type="entry name" value="Metalloproteases ('zincins'), catalytic domain"/>
    <property type="match status" value="1"/>
</dbReference>
<comment type="cofactor">
    <cofactor evidence="7">
        <name>Zn(2+)</name>
        <dbReference type="ChEBI" id="CHEBI:29105"/>
    </cofactor>
    <text evidence="7">Binds 1 zinc ion.</text>
</comment>
<name>A0ABR6Y1Y4_9FLAO</name>
<dbReference type="Proteomes" id="UP000607435">
    <property type="component" value="Unassembled WGS sequence"/>
</dbReference>
<organism evidence="10 11">
    <name type="scientific">Winogradskyella echinorum</name>
    <dbReference type="NCBI Taxonomy" id="538189"/>
    <lineage>
        <taxon>Bacteria</taxon>
        <taxon>Pseudomonadati</taxon>
        <taxon>Bacteroidota</taxon>
        <taxon>Flavobacteriia</taxon>
        <taxon>Flavobacteriales</taxon>
        <taxon>Flavobacteriaceae</taxon>
        <taxon>Winogradskyella</taxon>
    </lineage>
</organism>
<dbReference type="InterPro" id="IPR001567">
    <property type="entry name" value="Pept_M3A_M3B_dom"/>
</dbReference>
<keyword evidence="2 7" id="KW-0645">Protease</keyword>
<comment type="caution">
    <text evidence="10">The sequence shown here is derived from an EMBL/GenBank/DDBJ whole genome shotgun (WGS) entry which is preliminary data.</text>
</comment>
<reference evidence="10 11" key="1">
    <citation type="submission" date="2020-08" db="EMBL/GenBank/DDBJ databases">
        <title>Winogradskyella ouciana sp. nov., isolated from the hadal seawater of the Mariana Trench.</title>
        <authorList>
            <person name="He X."/>
        </authorList>
    </citation>
    <scope>NUCLEOTIDE SEQUENCE [LARGE SCALE GENOMIC DNA]</scope>
    <source>
        <strain evidence="10 11">KCTC 22026</strain>
    </source>
</reference>
<evidence type="ECO:0000313" key="10">
    <source>
        <dbReference type="EMBL" id="MBC3846757.1"/>
    </source>
</evidence>
<dbReference type="EMBL" id="JACOME010000002">
    <property type="protein sequence ID" value="MBC3846757.1"/>
    <property type="molecule type" value="Genomic_DNA"/>
</dbReference>
<keyword evidence="5 7" id="KW-0862">Zinc</keyword>
<dbReference type="RefSeq" id="WP_186845865.1">
    <property type="nucleotide sequence ID" value="NZ_JACOME010000002.1"/>
</dbReference>
<dbReference type="Pfam" id="PF01432">
    <property type="entry name" value="Peptidase_M3"/>
    <property type="match status" value="1"/>
</dbReference>
<dbReference type="InterPro" id="IPR045666">
    <property type="entry name" value="OpdA_N"/>
</dbReference>
<evidence type="ECO:0000256" key="1">
    <source>
        <dbReference type="ARBA" id="ARBA00006040"/>
    </source>
</evidence>
<dbReference type="PANTHER" id="PTHR11804">
    <property type="entry name" value="PROTEASE M3 THIMET OLIGOPEPTIDASE-RELATED"/>
    <property type="match status" value="1"/>
</dbReference>
<evidence type="ECO:0000256" key="4">
    <source>
        <dbReference type="ARBA" id="ARBA00022801"/>
    </source>
</evidence>
<dbReference type="PANTHER" id="PTHR11804:SF84">
    <property type="entry name" value="SACCHAROLYSIN"/>
    <property type="match status" value="1"/>
</dbReference>
<keyword evidence="4 7" id="KW-0378">Hydrolase</keyword>
<evidence type="ECO:0000313" key="11">
    <source>
        <dbReference type="Proteomes" id="UP000607435"/>
    </source>
</evidence>
<dbReference type="InterPro" id="IPR024077">
    <property type="entry name" value="Neurolysin/TOP_dom2"/>
</dbReference>
<proteinExistence type="inferred from homology"/>
<evidence type="ECO:0000256" key="6">
    <source>
        <dbReference type="ARBA" id="ARBA00023049"/>
    </source>
</evidence>
<dbReference type="Gene3D" id="1.10.1370.10">
    <property type="entry name" value="Neurolysin, domain 3"/>
    <property type="match status" value="1"/>
</dbReference>
<keyword evidence="6 7" id="KW-0482">Metalloprotease</keyword>
<gene>
    <name evidence="10" type="ORF">H6H04_10235</name>
</gene>
<keyword evidence="3 7" id="KW-0479">Metal-binding</keyword>
<comment type="similarity">
    <text evidence="1 7">Belongs to the peptidase M3 family.</text>
</comment>
<evidence type="ECO:0000256" key="3">
    <source>
        <dbReference type="ARBA" id="ARBA00022723"/>
    </source>
</evidence>
<accession>A0ABR6Y1Y4</accession>
<dbReference type="Gene3D" id="3.40.390.10">
    <property type="entry name" value="Collagenase (Catalytic Domain)"/>
    <property type="match status" value="1"/>
</dbReference>
<evidence type="ECO:0000259" key="9">
    <source>
        <dbReference type="Pfam" id="PF19310"/>
    </source>
</evidence>
<feature type="domain" description="Oligopeptidase A N-terminal" evidence="9">
    <location>
        <begin position="123"/>
        <end position="176"/>
    </location>
</feature>
<dbReference type="InterPro" id="IPR024079">
    <property type="entry name" value="MetalloPept_cat_dom_sf"/>
</dbReference>
<dbReference type="CDD" id="cd06455">
    <property type="entry name" value="M3A_TOP"/>
    <property type="match status" value="1"/>
</dbReference>
<sequence length="688" mass="79287">MIRIVSILVLILFMNCSEKETTKTIELAADNPFNVGLNEPIDYANVTGASIEDFVSYEIEKTAQTIEIIKNQSTPTLENTFLSFDAVLNRLSQAGNNSFMLYWTSTDSITRVKGIEYSQKIDSLRTEISSDKGLFRQFKTFAASDDYKKLNNKRKRFVDDIINNFELSGVNLDEDKLKEFKTLQAEISELTSQYSTNMNTANAILKLNEPEAEGLPESFKEQYKTENGTYEIPAQPSTSGPVMQNAIKSETRKAFQILYSNRGADKNLEILNQLVEKRYQLGQLMGYKSYAEYNLVPKMAKNPETVWKFVNDLVAESKEKAIQDIEALKTARERIDGIGTNKKLNSWDLPFYHNQILKTQYKVDNEKIRAYLPTTTCLTGMFELYQELLDVEFRKIENASVWHEDVEAYEVYENGKLKGRFYLDLFPRPNKESWFYAVPLSNGKQMNDGYEVPVAMLLGNFTMGTDKLPSMITHNELSTLFHEFGHIMDSMSYSGEYSLQADTKSDFVEAMSQIFENWIWDYDILSSFAKHYETGEVLPKELFDNMVKAKNVSSGISAQRSLRSCIYDMNLYDKYNPEKPLDTDQLWRDIDKQLGVMDWYVEGTHPQGSWIHINTHPVYYYGYLWSEVYAQDMFTVFKKNGLRDQKTGVNYRKMILANGSQRPVDDAVEEFIGRPMNNQAYIKSLGLE</sequence>